<gene>
    <name evidence="1" type="ORF">MKW94_002598</name>
</gene>
<dbReference type="AlphaFoldDB" id="A0AA41VBP8"/>
<evidence type="ECO:0000313" key="1">
    <source>
        <dbReference type="EMBL" id="MCL7034803.1"/>
    </source>
</evidence>
<evidence type="ECO:0000313" key="2">
    <source>
        <dbReference type="Proteomes" id="UP001177140"/>
    </source>
</evidence>
<dbReference type="EMBL" id="JAJJMA010150141">
    <property type="protein sequence ID" value="MCL7034803.1"/>
    <property type="molecule type" value="Genomic_DNA"/>
</dbReference>
<name>A0AA41VBP8_PAPNU</name>
<accession>A0AA41VBP8</accession>
<dbReference type="InterPro" id="IPR004252">
    <property type="entry name" value="Probable_transposase_24"/>
</dbReference>
<reference evidence="1" key="1">
    <citation type="submission" date="2022-03" db="EMBL/GenBank/DDBJ databases">
        <title>A functionally conserved STORR gene fusion in Papaver species that diverged 16.8 million years ago.</title>
        <authorList>
            <person name="Catania T."/>
        </authorList>
    </citation>
    <scope>NUCLEOTIDE SEQUENCE</scope>
    <source>
        <strain evidence="1">S-191538</strain>
    </source>
</reference>
<dbReference type="PANTHER" id="PTHR33018:SF34">
    <property type="entry name" value="OS02G0472350 PROTEIN"/>
    <property type="match status" value="1"/>
</dbReference>
<dbReference type="Pfam" id="PF03004">
    <property type="entry name" value="Transposase_24"/>
    <property type="match status" value="1"/>
</dbReference>
<sequence>MSEFEFNVPSYLVRPSIEEQYPPKFRSFKYRLRRNYFRIANSKAQVQAAIQAGLDPNAWKSKEKIIAKVPVGITPKTWTAFVNNEFEDGVKESHAKKSENKMQCTIPHTLGRRTYANKCHLLAKEEGIRTNDCDYAWMKGHKRTDGTVHPSAAEKYEQVKAAYEKRKEEGTSHSNDFGSDGLVEVFGSDKGKRTLRGFSSSVSKKRVKQAFLTAAICESTNKYNSPVIGPKKVMAEKISINGPTTEEPTLDDTYSPNLDFNPVDPSSTRMDAASESQSFDTFGHDESANHDDFANQNVNLLDKDGNIVATGYVVTGLAGEVCHHRIVQKNERKVFIECVYNDSAPIWDPPQGDGYYQLGAYAAGGWVVWHKKRLQFLN</sequence>
<dbReference type="Proteomes" id="UP001177140">
    <property type="component" value="Unassembled WGS sequence"/>
</dbReference>
<protein>
    <submittedName>
        <fullName evidence="1">Uncharacterized protein</fullName>
    </submittedName>
</protein>
<proteinExistence type="predicted"/>
<organism evidence="1 2">
    <name type="scientific">Papaver nudicaule</name>
    <name type="common">Iceland poppy</name>
    <dbReference type="NCBI Taxonomy" id="74823"/>
    <lineage>
        <taxon>Eukaryota</taxon>
        <taxon>Viridiplantae</taxon>
        <taxon>Streptophyta</taxon>
        <taxon>Embryophyta</taxon>
        <taxon>Tracheophyta</taxon>
        <taxon>Spermatophyta</taxon>
        <taxon>Magnoliopsida</taxon>
        <taxon>Ranunculales</taxon>
        <taxon>Papaveraceae</taxon>
        <taxon>Papaveroideae</taxon>
        <taxon>Papaver</taxon>
    </lineage>
</organism>
<keyword evidence="2" id="KW-1185">Reference proteome</keyword>
<dbReference type="PANTHER" id="PTHR33018">
    <property type="entry name" value="OS10G0338966 PROTEIN-RELATED"/>
    <property type="match status" value="1"/>
</dbReference>
<comment type="caution">
    <text evidence="1">The sequence shown here is derived from an EMBL/GenBank/DDBJ whole genome shotgun (WGS) entry which is preliminary data.</text>
</comment>